<evidence type="ECO:0000313" key="3">
    <source>
        <dbReference type="EMBL" id="MBF9070635.1"/>
    </source>
</evidence>
<dbReference type="PRINTS" id="PR00412">
    <property type="entry name" value="EPOXHYDRLASE"/>
</dbReference>
<dbReference type="AlphaFoldDB" id="A0A931BBZ9"/>
<evidence type="ECO:0000259" key="2">
    <source>
        <dbReference type="Pfam" id="PF00561"/>
    </source>
</evidence>
<evidence type="ECO:0000313" key="4">
    <source>
        <dbReference type="Proteomes" id="UP000657385"/>
    </source>
</evidence>
<gene>
    <name evidence="3" type="ORF">I2501_21670</name>
</gene>
<sequence length="310" mass="34515">MAFDPAVSSTDTFDPRIEGPWTHRDVAANGARFHIAEAGEGPLVLLVHGWPQFWWAWRHQLTALADAGYRAVAVDLRGVGGSDRTPRGYDPSNMALDLTGVIRSLGAQDATLVGHDWGGFLAWTAAAMRPALVRRLVAVSSAHPRRFRRALLTDRRQIMAAEHLLGFQRPWVPERQLAADDAALVGQYLTEWSAPGHEPDKEELLTYRHAIMLSNSRHCSIEPYRWLMRSMGRPDGLQFSRRMNRTLHVPTLHVHGADDPVLLAGTAAGSAAYVDAPYTWRVLDGVGHYPHEETPETFNELLLGWLKESA</sequence>
<name>A0A931BBZ9_9ACTN</name>
<dbReference type="InterPro" id="IPR029058">
    <property type="entry name" value="AB_hydrolase_fold"/>
</dbReference>
<reference evidence="3" key="1">
    <citation type="submission" date="2020-11" db="EMBL/GenBank/DDBJ databases">
        <title>Isolation and identification of active actinomycetes.</title>
        <authorList>
            <person name="Yu B."/>
        </authorList>
    </citation>
    <scope>NUCLEOTIDE SEQUENCE</scope>
    <source>
        <strain evidence="3">NEAU-YB345</strain>
    </source>
</reference>
<dbReference type="Gene3D" id="3.40.50.1820">
    <property type="entry name" value="alpha/beta hydrolase"/>
    <property type="match status" value="1"/>
</dbReference>
<dbReference type="EMBL" id="JADPRT010000009">
    <property type="protein sequence ID" value="MBF9070635.1"/>
    <property type="molecule type" value="Genomic_DNA"/>
</dbReference>
<dbReference type="InterPro" id="IPR000073">
    <property type="entry name" value="AB_hydrolase_1"/>
</dbReference>
<dbReference type="Pfam" id="PF00561">
    <property type="entry name" value="Abhydrolase_1"/>
    <property type="match status" value="1"/>
</dbReference>
<keyword evidence="4" id="KW-1185">Reference proteome</keyword>
<dbReference type="RefSeq" id="WP_196195811.1">
    <property type="nucleotide sequence ID" value="NZ_JADPRT010000009.1"/>
</dbReference>
<protein>
    <submittedName>
        <fullName evidence="3">Alpha/beta hydrolase</fullName>
    </submittedName>
</protein>
<evidence type="ECO:0000256" key="1">
    <source>
        <dbReference type="ARBA" id="ARBA00022801"/>
    </source>
</evidence>
<accession>A0A931BBZ9</accession>
<proteinExistence type="predicted"/>
<keyword evidence="1 3" id="KW-0378">Hydrolase</keyword>
<organism evidence="3 4">
    <name type="scientific">Streptacidiphilus fuscans</name>
    <dbReference type="NCBI Taxonomy" id="2789292"/>
    <lineage>
        <taxon>Bacteria</taxon>
        <taxon>Bacillati</taxon>
        <taxon>Actinomycetota</taxon>
        <taxon>Actinomycetes</taxon>
        <taxon>Kitasatosporales</taxon>
        <taxon>Streptomycetaceae</taxon>
        <taxon>Streptacidiphilus</taxon>
    </lineage>
</organism>
<dbReference type="InterPro" id="IPR000639">
    <property type="entry name" value="Epox_hydrolase-like"/>
</dbReference>
<feature type="domain" description="AB hydrolase-1" evidence="2">
    <location>
        <begin position="42"/>
        <end position="293"/>
    </location>
</feature>
<dbReference type="PANTHER" id="PTHR43329">
    <property type="entry name" value="EPOXIDE HYDROLASE"/>
    <property type="match status" value="1"/>
</dbReference>
<dbReference type="SUPFAM" id="SSF53474">
    <property type="entry name" value="alpha/beta-Hydrolases"/>
    <property type="match status" value="1"/>
</dbReference>
<dbReference type="Proteomes" id="UP000657385">
    <property type="component" value="Unassembled WGS sequence"/>
</dbReference>
<dbReference type="PRINTS" id="PR00111">
    <property type="entry name" value="ABHYDROLASE"/>
</dbReference>
<comment type="caution">
    <text evidence="3">The sequence shown here is derived from an EMBL/GenBank/DDBJ whole genome shotgun (WGS) entry which is preliminary data.</text>
</comment>
<dbReference type="GO" id="GO:0016787">
    <property type="term" value="F:hydrolase activity"/>
    <property type="evidence" value="ECO:0007669"/>
    <property type="project" value="UniProtKB-KW"/>
</dbReference>